<sequence>MKKTPSQHGALVMTTPPNSNKTFALYALGYALTIASLIVDVRLGSAIFALIGFAGSLVITTRLIYQAARAMAYSPTPARLQMVPVHVTSGSQRIAA</sequence>
<protein>
    <submittedName>
        <fullName evidence="2">Uncharacterized protein</fullName>
    </submittedName>
</protein>
<accession>A0ABT3ZUY4</accession>
<gene>
    <name evidence="2" type="ORF">OV287_01835</name>
</gene>
<keyword evidence="1" id="KW-0812">Transmembrane</keyword>
<keyword evidence="1" id="KW-0472">Membrane</keyword>
<feature type="transmembrane region" description="Helical" evidence="1">
    <location>
        <begin position="45"/>
        <end position="65"/>
    </location>
</feature>
<dbReference type="Proteomes" id="UP001207654">
    <property type="component" value="Unassembled WGS sequence"/>
</dbReference>
<feature type="transmembrane region" description="Helical" evidence="1">
    <location>
        <begin position="21"/>
        <end position="39"/>
    </location>
</feature>
<dbReference type="EMBL" id="JAPNKA010000001">
    <property type="protein sequence ID" value="MCY1073215.1"/>
    <property type="molecule type" value="Genomic_DNA"/>
</dbReference>
<comment type="caution">
    <text evidence="2">The sequence shown here is derived from an EMBL/GenBank/DDBJ whole genome shotgun (WGS) entry which is preliminary data.</text>
</comment>
<evidence type="ECO:0000313" key="2">
    <source>
        <dbReference type="EMBL" id="MCY1073215.1"/>
    </source>
</evidence>
<dbReference type="RefSeq" id="WP_267532231.1">
    <property type="nucleotide sequence ID" value="NZ_JAPNKA010000001.1"/>
</dbReference>
<name>A0ABT3ZUY4_9BACT</name>
<evidence type="ECO:0000256" key="1">
    <source>
        <dbReference type="SAM" id="Phobius"/>
    </source>
</evidence>
<keyword evidence="3" id="KW-1185">Reference proteome</keyword>
<organism evidence="2 3">
    <name type="scientific">Archangium lansingense</name>
    <dbReference type="NCBI Taxonomy" id="2995310"/>
    <lineage>
        <taxon>Bacteria</taxon>
        <taxon>Pseudomonadati</taxon>
        <taxon>Myxococcota</taxon>
        <taxon>Myxococcia</taxon>
        <taxon>Myxococcales</taxon>
        <taxon>Cystobacterineae</taxon>
        <taxon>Archangiaceae</taxon>
        <taxon>Archangium</taxon>
    </lineage>
</organism>
<keyword evidence="1" id="KW-1133">Transmembrane helix</keyword>
<reference evidence="2 3" key="1">
    <citation type="submission" date="2022-11" db="EMBL/GenBank/DDBJ databases">
        <title>Minimal conservation of predation-associated metabolite biosynthetic gene clusters underscores biosynthetic potential of Myxococcota including descriptions for ten novel species: Archangium lansinium sp. nov., Myxococcus landrumus sp. nov., Nannocystis bai.</title>
        <authorList>
            <person name="Ahearne A."/>
            <person name="Stevens C."/>
            <person name="Phillips K."/>
        </authorList>
    </citation>
    <scope>NUCLEOTIDE SEQUENCE [LARGE SCALE GENOMIC DNA]</scope>
    <source>
        <strain evidence="2 3">MIWBW</strain>
    </source>
</reference>
<proteinExistence type="predicted"/>
<evidence type="ECO:0000313" key="3">
    <source>
        <dbReference type="Proteomes" id="UP001207654"/>
    </source>
</evidence>